<dbReference type="Proteomes" id="UP000285324">
    <property type="component" value="Unassembled WGS sequence"/>
</dbReference>
<gene>
    <name evidence="2" type="ORF">DY367_19420</name>
</gene>
<evidence type="ECO:0000313" key="3">
    <source>
        <dbReference type="Proteomes" id="UP000285324"/>
    </source>
</evidence>
<comment type="caution">
    <text evidence="2">The sequence shown here is derived from an EMBL/GenBank/DDBJ whole genome shotgun (WGS) entry which is preliminary data.</text>
</comment>
<feature type="region of interest" description="Disordered" evidence="1">
    <location>
        <begin position="1"/>
        <end position="21"/>
    </location>
</feature>
<dbReference type="RefSeq" id="WP_059379234.1">
    <property type="nucleotide sequence ID" value="NZ_CP061008.1"/>
</dbReference>
<dbReference type="EMBL" id="QVXO01000031">
    <property type="protein sequence ID" value="RPJ90065.1"/>
    <property type="molecule type" value="Genomic_DNA"/>
</dbReference>
<name>A0A424WA16_ALCXX</name>
<organism evidence="2 3">
    <name type="scientific">Alcaligenes xylosoxydans xylosoxydans</name>
    <name type="common">Achromobacter xylosoxidans</name>
    <dbReference type="NCBI Taxonomy" id="85698"/>
    <lineage>
        <taxon>Bacteria</taxon>
        <taxon>Pseudomonadati</taxon>
        <taxon>Pseudomonadota</taxon>
        <taxon>Betaproteobacteria</taxon>
        <taxon>Burkholderiales</taxon>
        <taxon>Alcaligenaceae</taxon>
        <taxon>Achromobacter</taxon>
    </lineage>
</organism>
<accession>A0A424WA16</accession>
<evidence type="ECO:0000313" key="2">
    <source>
        <dbReference type="EMBL" id="RPJ90065.1"/>
    </source>
</evidence>
<proteinExistence type="predicted"/>
<dbReference type="OrthoDB" id="8686335at2"/>
<protein>
    <submittedName>
        <fullName evidence="2">Uncharacterized protein</fullName>
    </submittedName>
</protein>
<reference evidence="2 3" key="1">
    <citation type="submission" date="2018-08" db="EMBL/GenBank/DDBJ databases">
        <title>Achromobacter xylosoxidans Genome sequencing and assembly.</title>
        <authorList>
            <person name="Wang R."/>
            <person name="Rensing C."/>
            <person name="Li Y."/>
        </authorList>
    </citation>
    <scope>NUCLEOTIDE SEQUENCE [LARGE SCALE GENOMIC DNA]</scope>
    <source>
        <strain evidence="2 3">GD003A</strain>
    </source>
</reference>
<evidence type="ECO:0000256" key="1">
    <source>
        <dbReference type="SAM" id="MobiDB-lite"/>
    </source>
</evidence>
<dbReference type="AlphaFoldDB" id="A0A424WA16"/>
<sequence length="119" mass="12775">MTKKHTSQSAGSAHQSWGWEQPQCRGQAALALFIDDLHRILQAHAAGKLAESSTLADAQQNVNELLARYNEIGAAPDIFLGQSVELKEGVDRDGVSHTVPIFSARLKQSLVSMLGQGPA</sequence>